<dbReference type="AlphaFoldDB" id="A0A3P6GWG5"/>
<reference evidence="1" key="1">
    <citation type="submission" date="2018-11" db="EMBL/GenBank/DDBJ databases">
        <authorList>
            <consortium name="Genoscope - CEA"/>
            <person name="William W."/>
        </authorList>
    </citation>
    <scope>NUCLEOTIDE SEQUENCE</scope>
</reference>
<protein>
    <submittedName>
        <fullName evidence="1">Uncharacterized protein</fullName>
    </submittedName>
</protein>
<sequence>MYDDILLLYMSKDHIRGGEIVVFNVTPSTNLFLSLRSVIVPSYIVSKVTITMEMIDFYMLKDSSGKYIGDFYLTSSVCSANLS</sequence>
<gene>
    <name evidence="1" type="ORF">BOLC6T35695H</name>
</gene>
<proteinExistence type="predicted"/>
<dbReference type="EMBL" id="LR031880">
    <property type="protein sequence ID" value="VDD60242.1"/>
    <property type="molecule type" value="Genomic_DNA"/>
</dbReference>
<organism evidence="1">
    <name type="scientific">Brassica oleracea</name>
    <name type="common">Wild cabbage</name>
    <dbReference type="NCBI Taxonomy" id="3712"/>
    <lineage>
        <taxon>Eukaryota</taxon>
        <taxon>Viridiplantae</taxon>
        <taxon>Streptophyta</taxon>
        <taxon>Embryophyta</taxon>
        <taxon>Tracheophyta</taxon>
        <taxon>Spermatophyta</taxon>
        <taxon>Magnoliopsida</taxon>
        <taxon>eudicotyledons</taxon>
        <taxon>Gunneridae</taxon>
        <taxon>Pentapetalae</taxon>
        <taxon>rosids</taxon>
        <taxon>malvids</taxon>
        <taxon>Brassicales</taxon>
        <taxon>Brassicaceae</taxon>
        <taxon>Brassiceae</taxon>
        <taxon>Brassica</taxon>
    </lineage>
</organism>
<name>A0A3P6GWG5_BRAOL</name>
<evidence type="ECO:0000313" key="1">
    <source>
        <dbReference type="EMBL" id="VDD60242.1"/>
    </source>
</evidence>
<accession>A0A3P6GWG5</accession>